<name>A0AAE3LJT4_9BACT</name>
<organism evidence="3 4">
    <name type="scientific">Haoranjiania flava</name>
    <dbReference type="NCBI Taxonomy" id="1856322"/>
    <lineage>
        <taxon>Bacteria</taxon>
        <taxon>Pseudomonadati</taxon>
        <taxon>Bacteroidota</taxon>
        <taxon>Chitinophagia</taxon>
        <taxon>Chitinophagales</taxon>
        <taxon>Chitinophagaceae</taxon>
        <taxon>Haoranjiania</taxon>
    </lineage>
</organism>
<sequence length="302" mass="33552">MAAKKTIKAEDINPVEGFENTKPQKAKGKRTVKKEGEVKSTVEKTVKKIASKISSLTAEDNKNTRLTFEVRFSTEYGQNLFVVGDHELLGNDDLEFALPLQYLNDKAWSATIELHEGNTPRVINYRYFVKNVDGSIIEESLANKSIDLSASAGKNIYVSDFWSFSGFPAGLFETKPFLILLNNAGAAEPTKKTKNSTHVFTVKAPVVSNDQVVCMLGDDKRLGSWEVKKALKLYPVGNGNWQIELDLSKSVFPIHYKFGLLNTKTKKPLILEGYENRCCALPAIKDGKVFINEGLINLAENA</sequence>
<comment type="caution">
    <text evidence="3">The sequence shown here is derived from an EMBL/GenBank/DDBJ whole genome shotgun (WGS) entry which is preliminary data.</text>
</comment>
<keyword evidence="4" id="KW-1185">Reference proteome</keyword>
<evidence type="ECO:0000313" key="4">
    <source>
        <dbReference type="Proteomes" id="UP001209317"/>
    </source>
</evidence>
<dbReference type="GO" id="GO:2001070">
    <property type="term" value="F:starch binding"/>
    <property type="evidence" value="ECO:0007669"/>
    <property type="project" value="InterPro"/>
</dbReference>
<reference evidence="3" key="1">
    <citation type="submission" date="2022-10" db="EMBL/GenBank/DDBJ databases">
        <authorList>
            <person name="Kim H.S."/>
            <person name="Kim J.-S."/>
            <person name="Suh M.K."/>
            <person name="Eom M.K."/>
            <person name="Lee J.-S."/>
        </authorList>
    </citation>
    <scope>NUCLEOTIDE SEQUENCE</scope>
    <source>
        <strain evidence="3">LIP-5</strain>
    </source>
</reference>
<dbReference type="RefSeq" id="WP_263037577.1">
    <property type="nucleotide sequence ID" value="NZ_JAOTPL010000006.1"/>
</dbReference>
<proteinExistence type="predicted"/>
<dbReference type="PANTHER" id="PTHR32518">
    <property type="match status" value="1"/>
</dbReference>
<dbReference type="InterPro" id="IPR013783">
    <property type="entry name" value="Ig-like_fold"/>
</dbReference>
<dbReference type="Pfam" id="PF00686">
    <property type="entry name" value="CBM_20"/>
    <property type="match status" value="2"/>
</dbReference>
<dbReference type="InterPro" id="IPR002044">
    <property type="entry name" value="CBM20"/>
</dbReference>
<dbReference type="PROSITE" id="PS51166">
    <property type="entry name" value="CBM20"/>
    <property type="match status" value="2"/>
</dbReference>
<gene>
    <name evidence="3" type="ORF">OD355_06120</name>
</gene>
<dbReference type="AlphaFoldDB" id="A0AAE3LJT4"/>
<dbReference type="SUPFAM" id="SSF49452">
    <property type="entry name" value="Starch-binding domain-like"/>
    <property type="match status" value="2"/>
</dbReference>
<dbReference type="EMBL" id="JAOTPL010000006">
    <property type="protein sequence ID" value="MCU7694092.1"/>
    <property type="molecule type" value="Genomic_DNA"/>
</dbReference>
<feature type="domain" description="CBM20" evidence="2">
    <location>
        <begin position="190"/>
        <end position="298"/>
    </location>
</feature>
<evidence type="ECO:0000259" key="2">
    <source>
        <dbReference type="PROSITE" id="PS51166"/>
    </source>
</evidence>
<dbReference type="PANTHER" id="PTHR32518:SF3">
    <property type="entry name" value="4-ALPHA-GLUCANOTRANSFERASE"/>
    <property type="match status" value="1"/>
</dbReference>
<accession>A0AAE3LJT4</accession>
<dbReference type="SMART" id="SM01065">
    <property type="entry name" value="CBM_2"/>
    <property type="match status" value="2"/>
</dbReference>
<dbReference type="Proteomes" id="UP001209317">
    <property type="component" value="Unassembled WGS sequence"/>
</dbReference>
<evidence type="ECO:0000256" key="1">
    <source>
        <dbReference type="SAM" id="MobiDB-lite"/>
    </source>
</evidence>
<feature type="domain" description="CBM20" evidence="2">
    <location>
        <begin position="58"/>
        <end position="163"/>
    </location>
</feature>
<dbReference type="InterPro" id="IPR013784">
    <property type="entry name" value="Carb-bd-like_fold"/>
</dbReference>
<dbReference type="Gene3D" id="2.60.40.10">
    <property type="entry name" value="Immunoglobulins"/>
    <property type="match status" value="2"/>
</dbReference>
<evidence type="ECO:0000313" key="3">
    <source>
        <dbReference type="EMBL" id="MCU7694092.1"/>
    </source>
</evidence>
<protein>
    <recommendedName>
        <fullName evidence="2">CBM20 domain-containing protein</fullName>
    </recommendedName>
</protein>
<feature type="region of interest" description="Disordered" evidence="1">
    <location>
        <begin position="14"/>
        <end position="37"/>
    </location>
</feature>